<feature type="compositionally biased region" description="Low complexity" evidence="1">
    <location>
        <begin position="54"/>
        <end position="67"/>
    </location>
</feature>
<reference evidence="2" key="2">
    <citation type="submission" date="2020-07" db="EMBL/GenBank/DDBJ databases">
        <authorList>
            <person name="Vera ALvarez R."/>
            <person name="Arias-Moreno D.M."/>
            <person name="Jimenez-Jacinto V."/>
            <person name="Jimenez-Bremont J.F."/>
            <person name="Swaminathan K."/>
            <person name="Moose S.P."/>
            <person name="Guerrero-Gonzalez M.L."/>
            <person name="Marino-Ramirez L."/>
            <person name="Landsman D."/>
            <person name="Rodriguez-Kessler M."/>
            <person name="Delgado-Sanchez P."/>
        </authorList>
    </citation>
    <scope>NUCLEOTIDE SEQUENCE</scope>
    <source>
        <tissue evidence="2">Cladode</tissue>
    </source>
</reference>
<accession>A0A7C8YKS5</accession>
<feature type="compositionally biased region" description="Low complexity" evidence="1">
    <location>
        <begin position="122"/>
        <end position="138"/>
    </location>
</feature>
<name>A0A7C8YKS5_OPUST</name>
<feature type="compositionally biased region" description="Polar residues" evidence="1">
    <location>
        <begin position="76"/>
        <end position="99"/>
    </location>
</feature>
<feature type="region of interest" description="Disordered" evidence="1">
    <location>
        <begin position="54"/>
        <end position="153"/>
    </location>
</feature>
<dbReference type="EMBL" id="GISG01031742">
    <property type="protein sequence ID" value="MBA4620778.1"/>
    <property type="molecule type" value="Transcribed_RNA"/>
</dbReference>
<dbReference type="AlphaFoldDB" id="A0A7C8YKS5"/>
<sequence>MLTRHPTFGPFGEIIDAGSVVVLDESSSFVVKEQHPDITTVSPILTSIGPSLRAFSLSPSSSLPERSGVPRRERWQSPSSSGANPFNSSQVEHILSTTGRDIGGGGVNDDGRSPLIPPPMPTTSTPSPSKSGTAASKSFCLATTESVSTISSM</sequence>
<evidence type="ECO:0000313" key="2">
    <source>
        <dbReference type="EMBL" id="MBA4620778.1"/>
    </source>
</evidence>
<reference evidence="2" key="1">
    <citation type="journal article" date="2013" name="J. Plant Res.">
        <title>Effect of fungi and light on seed germination of three Opuntia species from semiarid lands of central Mexico.</title>
        <authorList>
            <person name="Delgado-Sanchez P."/>
            <person name="Jimenez-Bremont J.F."/>
            <person name="Guerrero-Gonzalez Mde L."/>
            <person name="Flores J."/>
        </authorList>
    </citation>
    <scope>NUCLEOTIDE SEQUENCE</scope>
    <source>
        <tissue evidence="2">Cladode</tissue>
    </source>
</reference>
<feature type="compositionally biased region" description="Polar residues" evidence="1">
    <location>
        <begin position="141"/>
        <end position="153"/>
    </location>
</feature>
<protein>
    <submittedName>
        <fullName evidence="2">Uncharacterized protein</fullName>
    </submittedName>
</protein>
<evidence type="ECO:0000256" key="1">
    <source>
        <dbReference type="SAM" id="MobiDB-lite"/>
    </source>
</evidence>
<organism evidence="2">
    <name type="scientific">Opuntia streptacantha</name>
    <name type="common">Prickly pear cactus</name>
    <name type="synonym">Opuntia cardona</name>
    <dbReference type="NCBI Taxonomy" id="393608"/>
    <lineage>
        <taxon>Eukaryota</taxon>
        <taxon>Viridiplantae</taxon>
        <taxon>Streptophyta</taxon>
        <taxon>Embryophyta</taxon>
        <taxon>Tracheophyta</taxon>
        <taxon>Spermatophyta</taxon>
        <taxon>Magnoliopsida</taxon>
        <taxon>eudicotyledons</taxon>
        <taxon>Gunneridae</taxon>
        <taxon>Pentapetalae</taxon>
        <taxon>Caryophyllales</taxon>
        <taxon>Cactineae</taxon>
        <taxon>Cactaceae</taxon>
        <taxon>Opuntioideae</taxon>
        <taxon>Opuntia</taxon>
    </lineage>
</organism>
<proteinExistence type="predicted"/>